<comment type="subcellular location">
    <subcellularLocation>
        <location evidence="3">Cytoplasm</location>
    </subcellularLocation>
</comment>
<dbReference type="GO" id="GO:0000049">
    <property type="term" value="F:tRNA binding"/>
    <property type="evidence" value="ECO:0007669"/>
    <property type="project" value="UniProtKB-KW"/>
</dbReference>
<feature type="binding site" evidence="3">
    <location>
        <position position="188"/>
    </location>
    <ligand>
        <name>ATP</name>
        <dbReference type="ChEBI" id="CHEBI:30616"/>
    </ligand>
</feature>
<evidence type="ECO:0000256" key="2">
    <source>
        <dbReference type="ARBA" id="ARBA00022694"/>
    </source>
</evidence>
<evidence type="ECO:0000256" key="1">
    <source>
        <dbReference type="ARBA" id="ARBA00022598"/>
    </source>
</evidence>
<dbReference type="EC" id="6.3.4.-" evidence="3"/>
<comment type="caution">
    <text evidence="3">Lacks conserved residue(s) required for the propagation of feature annotation.</text>
</comment>
<evidence type="ECO:0000313" key="5">
    <source>
        <dbReference type="Proteomes" id="UP000273326"/>
    </source>
</evidence>
<evidence type="ECO:0000256" key="3">
    <source>
        <dbReference type="HAMAP-Rule" id="MF_01539"/>
    </source>
</evidence>
<keyword evidence="1 3" id="KW-0436">Ligase</keyword>
<keyword evidence="3" id="KW-0067">ATP-binding</keyword>
<dbReference type="NCBIfam" id="NF010191">
    <property type="entry name" value="PRK13670.1"/>
    <property type="match status" value="1"/>
</dbReference>
<dbReference type="Proteomes" id="UP000273326">
    <property type="component" value="Chromosome"/>
</dbReference>
<keyword evidence="3" id="KW-0963">Cytoplasm</keyword>
<reference evidence="5" key="1">
    <citation type="submission" date="2018-12" db="EMBL/GenBank/DDBJ databases">
        <title>Complete genome sequencing of Jeotgalibaca sp. H21T32.</title>
        <authorList>
            <person name="Bae J.-W."/>
            <person name="Lee S.-Y."/>
        </authorList>
    </citation>
    <scope>NUCLEOTIDE SEQUENCE [LARGE SCALE GENOMIC DNA]</scope>
    <source>
        <strain evidence="5">H21T32</strain>
    </source>
</reference>
<keyword evidence="3" id="KW-0694">RNA-binding</keyword>
<keyword evidence="3" id="KW-0547">Nucleotide-binding</keyword>
<dbReference type="AlphaFoldDB" id="A0A3Q9BLF1"/>
<keyword evidence="3" id="KW-0820">tRNA-binding</keyword>
<sequence>MRSCGIIAEYNPFHNGHAYQIQEARKKTSSDVMIVVMSGNFTQRGEPAIADKWLRAETALENGADLVVEQSVLGSVQSTDLFAKAGIRLLQELDCDYFSFGAEEGTTEEFIRVTDVLLEKEKQIDSIFQNFRNDGRNYASQMTDAIESVLGQRFLFPAFWGANSQLGISYMKENQLYPQPMKPIVIQRKGANHQEAINKEAINKEASFASGTAIRQLLTSKDSSEDISRWIPASSADKLLELEPVAWEAYWPFLRYRLLVESLENLRLIYQMEEGIEYRLKKFASIATSYQNFIELVKNKRWSWVRLQRLSIYVLLNIQRQDISIFFDNEPAVRVLGFTEKGREYLRMLKKEKERMFYTNISQKNRNELSIEIQSDQIYQFGLGLKQSEQNYTRTPIVKS</sequence>
<evidence type="ECO:0000313" key="4">
    <source>
        <dbReference type="EMBL" id="AZP05078.1"/>
    </source>
</evidence>
<comment type="catalytic activity">
    <reaction evidence="3">
        <text>cytidine(34) in elongator tRNA(Met) + acetate + ATP = N(4)-acetylcytidine(34) in elongator tRNA(Met) + AMP + diphosphate</text>
        <dbReference type="Rhea" id="RHEA:58144"/>
        <dbReference type="Rhea" id="RHEA-COMP:10693"/>
        <dbReference type="Rhea" id="RHEA-COMP:10694"/>
        <dbReference type="ChEBI" id="CHEBI:30089"/>
        <dbReference type="ChEBI" id="CHEBI:30616"/>
        <dbReference type="ChEBI" id="CHEBI:33019"/>
        <dbReference type="ChEBI" id="CHEBI:74900"/>
        <dbReference type="ChEBI" id="CHEBI:82748"/>
        <dbReference type="ChEBI" id="CHEBI:456215"/>
    </reaction>
</comment>
<dbReference type="GO" id="GO:0016879">
    <property type="term" value="F:ligase activity, forming carbon-nitrogen bonds"/>
    <property type="evidence" value="ECO:0007669"/>
    <property type="project" value="UniProtKB-UniRule"/>
</dbReference>
<keyword evidence="4" id="KW-0808">Transferase</keyword>
<dbReference type="GO" id="GO:0005737">
    <property type="term" value="C:cytoplasm"/>
    <property type="evidence" value="ECO:0007669"/>
    <property type="project" value="UniProtKB-SubCell"/>
</dbReference>
<dbReference type="KEGG" id="jeh:EJN90_10755"/>
<dbReference type="PANTHER" id="PTHR37825">
    <property type="entry name" value="TRNA(MET) CYTIDINE ACETATE LIGASE"/>
    <property type="match status" value="1"/>
</dbReference>
<dbReference type="InterPro" id="IPR014729">
    <property type="entry name" value="Rossmann-like_a/b/a_fold"/>
</dbReference>
<name>A0A3Q9BLF1_9LACT</name>
<dbReference type="SUPFAM" id="SSF52374">
    <property type="entry name" value="Nucleotidylyl transferase"/>
    <property type="match status" value="1"/>
</dbReference>
<keyword evidence="5" id="KW-1185">Reference proteome</keyword>
<accession>A0A3Q9BLF1</accession>
<dbReference type="OrthoDB" id="9769796at2"/>
<dbReference type="EMBL" id="CP034465">
    <property type="protein sequence ID" value="AZP05078.1"/>
    <property type="molecule type" value="Genomic_DNA"/>
</dbReference>
<dbReference type="GO" id="GO:0006400">
    <property type="term" value="P:tRNA modification"/>
    <property type="evidence" value="ECO:0007669"/>
    <property type="project" value="UniProtKB-UniRule"/>
</dbReference>
<keyword evidence="2 3" id="KW-0819">tRNA processing</keyword>
<dbReference type="Gene3D" id="3.40.50.620">
    <property type="entry name" value="HUPs"/>
    <property type="match status" value="1"/>
</dbReference>
<comment type="function">
    <text evidence="3">Catalyzes the formation of N(4)-acetylcytidine (ac(4)C) at the wobble position of elongator tRNA(Met), using acetate and ATP as substrates. First activates an acetate ion to form acetyladenylate (Ac-AMP) and then transfers the acetyl group to tRNA to form ac(4)C34.</text>
</comment>
<dbReference type="InterPro" id="IPR008513">
    <property type="entry name" value="tRNA(Met)_cyd_acetate_ligase"/>
</dbReference>
<organism evidence="4 5">
    <name type="scientific">Jeotgalibaca ciconiae</name>
    <dbReference type="NCBI Taxonomy" id="2496265"/>
    <lineage>
        <taxon>Bacteria</taxon>
        <taxon>Bacillati</taxon>
        <taxon>Bacillota</taxon>
        <taxon>Bacilli</taxon>
        <taxon>Lactobacillales</taxon>
        <taxon>Carnobacteriaceae</taxon>
        <taxon>Jeotgalibaca</taxon>
    </lineage>
</organism>
<dbReference type="PANTHER" id="PTHR37825:SF1">
    <property type="entry name" value="TRNA(MET) CYTIDINE ACETATE LIGASE"/>
    <property type="match status" value="1"/>
</dbReference>
<dbReference type="Pfam" id="PF05636">
    <property type="entry name" value="HIGH_NTase1"/>
    <property type="match status" value="1"/>
</dbReference>
<comment type="similarity">
    <text evidence="3">Belongs to the TmcAL family.</text>
</comment>
<feature type="binding site" evidence="3">
    <location>
        <begin position="7"/>
        <end position="20"/>
    </location>
    <ligand>
        <name>ATP</name>
        <dbReference type="ChEBI" id="CHEBI:30616"/>
    </ligand>
</feature>
<feature type="binding site" evidence="3">
    <location>
        <position position="163"/>
    </location>
    <ligand>
        <name>ATP</name>
        <dbReference type="ChEBI" id="CHEBI:30616"/>
    </ligand>
</feature>
<dbReference type="HAMAP" id="MF_01539">
    <property type="entry name" value="TmcAL"/>
    <property type="match status" value="1"/>
</dbReference>
<gene>
    <name evidence="3" type="primary">tmcAL</name>
    <name evidence="4" type="ORF">EJN90_10755</name>
</gene>
<feature type="binding site" evidence="3">
    <location>
        <position position="101"/>
    </location>
    <ligand>
        <name>ATP</name>
        <dbReference type="ChEBI" id="CHEBI:30616"/>
    </ligand>
</feature>
<proteinExistence type="inferred from homology"/>
<dbReference type="GO" id="GO:0005524">
    <property type="term" value="F:ATP binding"/>
    <property type="evidence" value="ECO:0007669"/>
    <property type="project" value="UniProtKB-KW"/>
</dbReference>
<dbReference type="GO" id="GO:0016740">
    <property type="term" value="F:transferase activity"/>
    <property type="evidence" value="ECO:0007669"/>
    <property type="project" value="UniProtKB-KW"/>
</dbReference>
<dbReference type="RefSeq" id="WP_126111111.1">
    <property type="nucleotide sequence ID" value="NZ_CP034465.1"/>
</dbReference>
<protein>
    <recommendedName>
        <fullName evidence="3">tRNA(Met) cytidine acetate ligase</fullName>
        <ecNumber evidence="3">6.3.4.-</ecNumber>
    </recommendedName>
</protein>